<reference evidence="1 3" key="2">
    <citation type="journal article" date="2013" name="Nature">
        <title>Insights into bilaterian evolution from three spiralian genomes.</title>
        <authorList>
            <person name="Simakov O."/>
            <person name="Marletaz F."/>
            <person name="Cho S.J."/>
            <person name="Edsinger-Gonzales E."/>
            <person name="Havlak P."/>
            <person name="Hellsten U."/>
            <person name="Kuo D.H."/>
            <person name="Larsson T."/>
            <person name="Lv J."/>
            <person name="Arendt D."/>
            <person name="Savage R."/>
            <person name="Osoegawa K."/>
            <person name="de Jong P."/>
            <person name="Grimwood J."/>
            <person name="Chapman J.A."/>
            <person name="Shapiro H."/>
            <person name="Aerts A."/>
            <person name="Otillar R.P."/>
            <person name="Terry A.Y."/>
            <person name="Boore J.L."/>
            <person name="Grigoriev I.V."/>
            <person name="Lindberg D.R."/>
            <person name="Seaver E.C."/>
            <person name="Weisblat D.A."/>
            <person name="Putnam N.H."/>
            <person name="Rokhsar D.S."/>
        </authorList>
    </citation>
    <scope>NUCLEOTIDE SEQUENCE</scope>
</reference>
<dbReference type="HOGENOM" id="CLU_2252903_0_0_1"/>
<dbReference type="CTD" id="20198740"/>
<evidence type="ECO:0000313" key="3">
    <source>
        <dbReference type="Proteomes" id="UP000015101"/>
    </source>
</evidence>
<organism evidence="2 3">
    <name type="scientific">Helobdella robusta</name>
    <name type="common">Californian leech</name>
    <dbReference type="NCBI Taxonomy" id="6412"/>
    <lineage>
        <taxon>Eukaryota</taxon>
        <taxon>Metazoa</taxon>
        <taxon>Spiralia</taxon>
        <taxon>Lophotrochozoa</taxon>
        <taxon>Annelida</taxon>
        <taxon>Clitellata</taxon>
        <taxon>Hirudinea</taxon>
        <taxon>Rhynchobdellida</taxon>
        <taxon>Glossiphoniidae</taxon>
        <taxon>Helobdella</taxon>
    </lineage>
</organism>
<dbReference type="Proteomes" id="UP000015101">
    <property type="component" value="Unassembled WGS sequence"/>
</dbReference>
<accession>T1EQ90</accession>
<dbReference type="EMBL" id="KB096324">
    <property type="protein sequence ID" value="ESO06276.1"/>
    <property type="molecule type" value="Genomic_DNA"/>
</dbReference>
<reference evidence="2" key="3">
    <citation type="submission" date="2015-06" db="UniProtKB">
        <authorList>
            <consortium name="EnsemblMetazoa"/>
        </authorList>
    </citation>
    <scope>IDENTIFICATION</scope>
</reference>
<dbReference type="EMBL" id="AMQM01000597">
    <property type="status" value="NOT_ANNOTATED_CDS"/>
    <property type="molecule type" value="Genomic_DNA"/>
</dbReference>
<proteinExistence type="predicted"/>
<dbReference type="GeneID" id="20198740"/>
<sequence length="104" mass="11567">MASDGHLVLEGWQPHSSQFFFLTTKLFLKTNIQFSAKSGHVQDGAGDVEHQPALTRWTTLVDSCSRDMEAVLFVAMPFSNASWNVASASDLDNVEMGEPKFKKF</sequence>
<dbReference type="EnsemblMetazoa" id="HelroT160437">
    <property type="protein sequence ID" value="HelroP160437"/>
    <property type="gene ID" value="HelroG160437"/>
</dbReference>
<evidence type="ECO:0000313" key="2">
    <source>
        <dbReference type="EnsemblMetazoa" id="HelroP160437"/>
    </source>
</evidence>
<name>T1EQ90_HELRO</name>
<evidence type="ECO:0000313" key="1">
    <source>
        <dbReference type="EMBL" id="ESO06276.1"/>
    </source>
</evidence>
<dbReference type="InParanoid" id="T1EQ90"/>
<gene>
    <name evidence="2" type="primary">20198740</name>
    <name evidence="1" type="ORF">HELRODRAFT_160437</name>
</gene>
<reference evidence="3" key="1">
    <citation type="submission" date="2012-12" db="EMBL/GenBank/DDBJ databases">
        <authorList>
            <person name="Hellsten U."/>
            <person name="Grimwood J."/>
            <person name="Chapman J.A."/>
            <person name="Shapiro H."/>
            <person name="Aerts A."/>
            <person name="Otillar R.P."/>
            <person name="Terry A.Y."/>
            <person name="Boore J.L."/>
            <person name="Simakov O."/>
            <person name="Marletaz F."/>
            <person name="Cho S.-J."/>
            <person name="Edsinger-Gonzales E."/>
            <person name="Havlak P."/>
            <person name="Kuo D.-H."/>
            <person name="Larsson T."/>
            <person name="Lv J."/>
            <person name="Arendt D."/>
            <person name="Savage R."/>
            <person name="Osoegawa K."/>
            <person name="de Jong P."/>
            <person name="Lindberg D.R."/>
            <person name="Seaver E.C."/>
            <person name="Weisblat D.A."/>
            <person name="Putnam N.H."/>
            <person name="Grigoriev I.V."/>
            <person name="Rokhsar D.S."/>
        </authorList>
    </citation>
    <scope>NUCLEOTIDE SEQUENCE</scope>
</reference>
<dbReference type="RefSeq" id="XP_009015644.1">
    <property type="nucleotide sequence ID" value="XM_009017396.1"/>
</dbReference>
<keyword evidence="3" id="KW-1185">Reference proteome</keyword>
<protein>
    <submittedName>
        <fullName evidence="1 2">Uncharacterized protein</fullName>
    </submittedName>
</protein>
<dbReference type="AlphaFoldDB" id="T1EQ90"/>
<dbReference type="KEGG" id="hro:HELRODRAFT_160437"/>